<comment type="caution">
    <text evidence="3">The sequence shown here is derived from an EMBL/GenBank/DDBJ whole genome shotgun (WGS) entry which is preliminary data.</text>
</comment>
<dbReference type="Proteomes" id="UP000019471">
    <property type="component" value="Unassembled WGS sequence"/>
</dbReference>
<gene>
    <name evidence="3" type="ORF">A1O5_11158</name>
</gene>
<dbReference type="PANTHER" id="PTHR28064">
    <property type="entry name" value="INNER KINETOCHORE SUBUNIT NKP2"/>
    <property type="match status" value="1"/>
</dbReference>
<keyword evidence="4" id="KW-1185">Reference proteome</keyword>
<evidence type="ECO:0000313" key="4">
    <source>
        <dbReference type="Proteomes" id="UP000019471"/>
    </source>
</evidence>
<dbReference type="AlphaFoldDB" id="W9WLV8"/>
<dbReference type="RefSeq" id="XP_007749921.1">
    <property type="nucleotide sequence ID" value="XM_007751731.1"/>
</dbReference>
<feature type="region of interest" description="Disordered" evidence="2">
    <location>
        <begin position="101"/>
        <end position="133"/>
    </location>
</feature>
<sequence length="259" mass="28669">MPPQPPSESEILTSYLLHPSPLPAILPYKSFLALLPPSLSSFARQHPTELKRLYRDLQFQRDVLIDDVRRRIEDECRRSVELKARLGRQVQREEGLLRVAVRKRKRGHGSIGSNDDNNNEDAEHGAATDDDDIDAEEKETQFDTALHNGQPLGHTLPMATAKHNHTTTTLLAAMTTASEDLASEIADLEAQIATLRSQCEDKVGNLSDLRYGRFATAGSRASGDKSKNSGEPVDGVEDEIVAAIQELKETLVRNCHEDG</sequence>
<protein>
    <submittedName>
        <fullName evidence="3">Uncharacterized protein</fullName>
    </submittedName>
</protein>
<dbReference type="Pfam" id="PF09447">
    <property type="entry name" value="Cnl2_NKP2"/>
    <property type="match status" value="1"/>
</dbReference>
<dbReference type="eggNOG" id="ENOG502S7X4">
    <property type="taxonomic scope" value="Eukaryota"/>
</dbReference>
<dbReference type="STRING" id="1182543.W9WLV8"/>
<reference evidence="3 4" key="1">
    <citation type="submission" date="2013-03" db="EMBL/GenBank/DDBJ databases">
        <title>The Genome Sequence of Cladophialophora psammophila CBS 110553.</title>
        <authorList>
            <consortium name="The Broad Institute Genomics Platform"/>
            <person name="Cuomo C."/>
            <person name="de Hoog S."/>
            <person name="Gorbushina A."/>
            <person name="Walker B."/>
            <person name="Young S.K."/>
            <person name="Zeng Q."/>
            <person name="Gargeya S."/>
            <person name="Fitzgerald M."/>
            <person name="Haas B."/>
            <person name="Abouelleil A."/>
            <person name="Allen A.W."/>
            <person name="Alvarado L."/>
            <person name="Arachchi H.M."/>
            <person name="Berlin A.M."/>
            <person name="Chapman S.B."/>
            <person name="Gainer-Dewar J."/>
            <person name="Goldberg J."/>
            <person name="Griggs A."/>
            <person name="Gujja S."/>
            <person name="Hansen M."/>
            <person name="Howarth C."/>
            <person name="Imamovic A."/>
            <person name="Ireland A."/>
            <person name="Larimer J."/>
            <person name="McCowan C."/>
            <person name="Murphy C."/>
            <person name="Pearson M."/>
            <person name="Poon T.W."/>
            <person name="Priest M."/>
            <person name="Roberts A."/>
            <person name="Saif S."/>
            <person name="Shea T."/>
            <person name="Sisk P."/>
            <person name="Sykes S."/>
            <person name="Wortman J."/>
            <person name="Nusbaum C."/>
            <person name="Birren B."/>
        </authorList>
    </citation>
    <scope>NUCLEOTIDE SEQUENCE [LARGE SCALE GENOMIC DNA]</scope>
    <source>
        <strain evidence="3 4">CBS 110553</strain>
    </source>
</reference>
<dbReference type="GO" id="GO:0007059">
    <property type="term" value="P:chromosome segregation"/>
    <property type="evidence" value="ECO:0007669"/>
    <property type="project" value="TreeGrafter"/>
</dbReference>
<evidence type="ECO:0000313" key="3">
    <source>
        <dbReference type="EMBL" id="EXJ65631.1"/>
    </source>
</evidence>
<accession>W9WLV8</accession>
<evidence type="ECO:0000256" key="1">
    <source>
        <dbReference type="SAM" id="Coils"/>
    </source>
</evidence>
<dbReference type="GeneID" id="19195848"/>
<dbReference type="GO" id="GO:0031511">
    <property type="term" value="C:Mis6-Sim4 complex"/>
    <property type="evidence" value="ECO:0007669"/>
    <property type="project" value="TreeGrafter"/>
</dbReference>
<dbReference type="OrthoDB" id="2311687at2759"/>
<name>W9WLV8_9EURO</name>
<organism evidence="3 4">
    <name type="scientific">Cladophialophora psammophila CBS 110553</name>
    <dbReference type="NCBI Taxonomy" id="1182543"/>
    <lineage>
        <taxon>Eukaryota</taxon>
        <taxon>Fungi</taxon>
        <taxon>Dikarya</taxon>
        <taxon>Ascomycota</taxon>
        <taxon>Pezizomycotina</taxon>
        <taxon>Eurotiomycetes</taxon>
        <taxon>Chaetothyriomycetidae</taxon>
        <taxon>Chaetothyriales</taxon>
        <taxon>Herpotrichiellaceae</taxon>
        <taxon>Cladophialophora</taxon>
    </lineage>
</organism>
<dbReference type="EMBL" id="AMGX01000024">
    <property type="protein sequence ID" value="EXJ65631.1"/>
    <property type="molecule type" value="Genomic_DNA"/>
</dbReference>
<proteinExistence type="predicted"/>
<keyword evidence="1" id="KW-0175">Coiled coil</keyword>
<dbReference type="HOGENOM" id="CLU_077446_0_0_1"/>
<evidence type="ECO:0000256" key="2">
    <source>
        <dbReference type="SAM" id="MobiDB-lite"/>
    </source>
</evidence>
<dbReference type="InterPro" id="IPR018565">
    <property type="entry name" value="Nkp2/Cnl2"/>
</dbReference>
<feature type="coiled-coil region" evidence="1">
    <location>
        <begin position="171"/>
        <end position="205"/>
    </location>
</feature>
<dbReference type="PANTHER" id="PTHR28064:SF1">
    <property type="entry name" value="INNER KINETOCHORE SUBUNIT NKP2"/>
    <property type="match status" value="1"/>
</dbReference>